<keyword evidence="6 7" id="KW-0472">Membrane</keyword>
<dbReference type="PANTHER" id="PTHR43744:SF12">
    <property type="entry name" value="ABC TRANSPORTER PERMEASE PROTEIN MG189-RELATED"/>
    <property type="match status" value="1"/>
</dbReference>
<sequence length="272" mass="29792">MKVIKKLSSGLGIAAIIIVFLIPFYIMFYLSLSGAGSSFAEEWFPRALNFENFANAWKAANMGRAMRNSFIITGGAVVVLIFCAASGGYAAARSKSKINRIIFNVMILSMMVPGIINTVPLYSIMKRINGINTHWAMILLLACQSLPFSVFLYEGFISSMSESIEEAAIIDGCYRFAAFWKVTFPLLKPITATVVIMQGVGIWNNYGQSVFFLQNQNYHTIPLAISTFFQTYGADYNLLAAGAMIGLAPVVIIFVLFQNQFVKGLSSGGVKG</sequence>
<evidence type="ECO:0000256" key="5">
    <source>
        <dbReference type="ARBA" id="ARBA00022989"/>
    </source>
</evidence>
<evidence type="ECO:0000256" key="3">
    <source>
        <dbReference type="ARBA" id="ARBA00022475"/>
    </source>
</evidence>
<dbReference type="Proteomes" id="UP000095544">
    <property type="component" value="Unassembled WGS sequence"/>
</dbReference>
<dbReference type="AlphaFoldDB" id="A0A173Y8H4"/>
<evidence type="ECO:0000256" key="2">
    <source>
        <dbReference type="ARBA" id="ARBA00022448"/>
    </source>
</evidence>
<comment type="similarity">
    <text evidence="7">Belongs to the binding-protein-dependent transport system permease family.</text>
</comment>
<dbReference type="RefSeq" id="WP_055149848.1">
    <property type="nucleotide sequence ID" value="NZ_CYZU01000001.1"/>
</dbReference>
<dbReference type="SUPFAM" id="SSF161098">
    <property type="entry name" value="MetI-like"/>
    <property type="match status" value="1"/>
</dbReference>
<dbReference type="GO" id="GO:0005886">
    <property type="term" value="C:plasma membrane"/>
    <property type="evidence" value="ECO:0007669"/>
    <property type="project" value="UniProtKB-SubCell"/>
</dbReference>
<feature type="transmembrane region" description="Helical" evidence="7">
    <location>
        <begin position="70"/>
        <end position="89"/>
    </location>
</feature>
<evidence type="ECO:0000256" key="1">
    <source>
        <dbReference type="ARBA" id="ARBA00004651"/>
    </source>
</evidence>
<evidence type="ECO:0000256" key="7">
    <source>
        <dbReference type="RuleBase" id="RU363032"/>
    </source>
</evidence>
<feature type="transmembrane region" description="Helical" evidence="7">
    <location>
        <begin position="12"/>
        <end position="32"/>
    </location>
</feature>
<comment type="subcellular location">
    <subcellularLocation>
        <location evidence="1 7">Cell membrane</location>
        <topology evidence="1 7">Multi-pass membrane protein</topology>
    </subcellularLocation>
</comment>
<protein>
    <submittedName>
        <fullName evidence="9">Inner membrane ABC transporter permease protein ycjP</fullName>
    </submittedName>
</protein>
<reference evidence="9 10" key="1">
    <citation type="submission" date="2015-09" db="EMBL/GenBank/DDBJ databases">
        <authorList>
            <consortium name="Pathogen Informatics"/>
        </authorList>
    </citation>
    <scope>NUCLEOTIDE SEQUENCE [LARGE SCALE GENOMIC DNA]</scope>
    <source>
        <strain evidence="9 10">2789STDY5834876</strain>
    </source>
</reference>
<evidence type="ECO:0000259" key="8">
    <source>
        <dbReference type="PROSITE" id="PS50928"/>
    </source>
</evidence>
<evidence type="ECO:0000313" key="10">
    <source>
        <dbReference type="Proteomes" id="UP000095544"/>
    </source>
</evidence>
<dbReference type="InterPro" id="IPR000515">
    <property type="entry name" value="MetI-like"/>
</dbReference>
<evidence type="ECO:0000256" key="4">
    <source>
        <dbReference type="ARBA" id="ARBA00022692"/>
    </source>
</evidence>
<keyword evidence="4 7" id="KW-0812">Transmembrane</keyword>
<evidence type="ECO:0000313" key="9">
    <source>
        <dbReference type="EMBL" id="CUN59870.1"/>
    </source>
</evidence>
<dbReference type="Gene3D" id="1.10.3720.10">
    <property type="entry name" value="MetI-like"/>
    <property type="match status" value="1"/>
</dbReference>
<dbReference type="EMBL" id="CYZU01000001">
    <property type="protein sequence ID" value="CUN59870.1"/>
    <property type="molecule type" value="Genomic_DNA"/>
</dbReference>
<dbReference type="GO" id="GO:0055085">
    <property type="term" value="P:transmembrane transport"/>
    <property type="evidence" value="ECO:0007669"/>
    <property type="project" value="InterPro"/>
</dbReference>
<gene>
    <name evidence="9" type="primary">ycjP_1</name>
    <name evidence="9" type="ORF">ERS852491_00012</name>
</gene>
<dbReference type="InterPro" id="IPR035906">
    <property type="entry name" value="MetI-like_sf"/>
</dbReference>
<feature type="domain" description="ABC transmembrane type-1" evidence="8">
    <location>
        <begin position="66"/>
        <end position="257"/>
    </location>
</feature>
<feature type="transmembrane region" description="Helical" evidence="7">
    <location>
        <begin position="101"/>
        <end position="122"/>
    </location>
</feature>
<evidence type="ECO:0000256" key="6">
    <source>
        <dbReference type="ARBA" id="ARBA00023136"/>
    </source>
</evidence>
<dbReference type="Pfam" id="PF00528">
    <property type="entry name" value="BPD_transp_1"/>
    <property type="match status" value="1"/>
</dbReference>
<dbReference type="PANTHER" id="PTHR43744">
    <property type="entry name" value="ABC TRANSPORTER PERMEASE PROTEIN MG189-RELATED-RELATED"/>
    <property type="match status" value="1"/>
</dbReference>
<keyword evidence="5 7" id="KW-1133">Transmembrane helix</keyword>
<proteinExistence type="inferred from homology"/>
<dbReference type="CDD" id="cd06261">
    <property type="entry name" value="TM_PBP2"/>
    <property type="match status" value="1"/>
</dbReference>
<accession>A0A173Y8H4</accession>
<keyword evidence="2 7" id="KW-0813">Transport</keyword>
<dbReference type="STRING" id="39482.ERS852491_00012"/>
<keyword evidence="3" id="KW-1003">Cell membrane</keyword>
<feature type="transmembrane region" description="Helical" evidence="7">
    <location>
        <begin position="236"/>
        <end position="257"/>
    </location>
</feature>
<dbReference type="PROSITE" id="PS50928">
    <property type="entry name" value="ABC_TM1"/>
    <property type="match status" value="1"/>
</dbReference>
<feature type="transmembrane region" description="Helical" evidence="7">
    <location>
        <begin position="134"/>
        <end position="153"/>
    </location>
</feature>
<organism evidence="9 10">
    <name type="scientific">Faecalicatena contorta</name>
    <dbReference type="NCBI Taxonomy" id="39482"/>
    <lineage>
        <taxon>Bacteria</taxon>
        <taxon>Bacillati</taxon>
        <taxon>Bacillota</taxon>
        <taxon>Clostridia</taxon>
        <taxon>Lachnospirales</taxon>
        <taxon>Lachnospiraceae</taxon>
        <taxon>Faecalicatena</taxon>
    </lineage>
</organism>
<name>A0A173Y8H4_9FIRM</name>